<dbReference type="EMBL" id="LPXL01000036">
    <property type="protein sequence ID" value="KZD01265.1"/>
    <property type="molecule type" value="Genomic_DNA"/>
</dbReference>
<proteinExistence type="predicted"/>
<dbReference type="Proteomes" id="UP000076167">
    <property type="component" value="Unassembled WGS sequence"/>
</dbReference>
<evidence type="ECO:0000313" key="1">
    <source>
        <dbReference type="EMBL" id="KZD01265.1"/>
    </source>
</evidence>
<name>A0ABR5XYG5_9PROT</name>
<evidence type="ECO:0000313" key="2">
    <source>
        <dbReference type="Proteomes" id="UP000076167"/>
    </source>
</evidence>
<reference evidence="1 2" key="1">
    <citation type="submission" date="2015-12" db="EMBL/GenBank/DDBJ databases">
        <title>Genome sequence of Thalassospira xiamenensis MCCC 1A03005.</title>
        <authorList>
            <person name="Lu L."/>
            <person name="Lai Q."/>
            <person name="Shao Z."/>
            <person name="Qian P."/>
        </authorList>
    </citation>
    <scope>NUCLEOTIDE SEQUENCE [LARGE SCALE GENOMIC DNA]</scope>
    <source>
        <strain evidence="1 2">MCCC 1A03005</strain>
    </source>
</reference>
<keyword evidence="2" id="KW-1185">Reference proteome</keyword>
<comment type="caution">
    <text evidence="1">The sequence shown here is derived from an EMBL/GenBank/DDBJ whole genome shotgun (WGS) entry which is preliminary data.</text>
</comment>
<protein>
    <submittedName>
        <fullName evidence="1">Uncharacterized protein</fullName>
    </submittedName>
</protein>
<accession>A0ABR5XYG5</accession>
<gene>
    <name evidence="1" type="ORF">AUP40_20405</name>
</gene>
<organism evidence="1 2">
    <name type="scientific">Thalassospira xiamenensis</name>
    <dbReference type="NCBI Taxonomy" id="220697"/>
    <lineage>
        <taxon>Bacteria</taxon>
        <taxon>Pseudomonadati</taxon>
        <taxon>Pseudomonadota</taxon>
        <taxon>Alphaproteobacteria</taxon>
        <taxon>Rhodospirillales</taxon>
        <taxon>Thalassospiraceae</taxon>
        <taxon>Thalassospira</taxon>
    </lineage>
</organism>
<sequence>MIFQWYLVFGWMEMTIYFLDRNVVSLVKSVSEFGNCSGLIKKDNKKASKRNLNMIKKLRRQDKIKNIHTCVLSIVEGELGRPQNDVDMKKVAEKEIQSMGSFFKKSKTDVGALPFIQCNSGFFPKGLLEESADCVCSFLEFVSSEIYQPVSKKKLGDVRDKILIKAFNLNVDLKHPAVLLSIGALYGSKYASGVIKPSESNFNKYNAYNDIMIPFRISRFLFKDSSKWKFLTMDESLLSYVEKNLVSLNSASLFSSGKYVDYRVSENFSTFLDIKMFEEKLDEKEYKQILHILNNPYKHVGVEKIP</sequence>